<dbReference type="OrthoDB" id="61110at2759"/>
<proteinExistence type="predicted"/>
<dbReference type="InterPro" id="IPR051553">
    <property type="entry name" value="Ran_GTPase-activating"/>
</dbReference>
<evidence type="ECO:0000313" key="7">
    <source>
        <dbReference type="Proteomes" id="UP000009192"/>
    </source>
</evidence>
<feature type="domain" description="RCC1-like" evidence="5">
    <location>
        <begin position="45"/>
        <end position="413"/>
    </location>
</feature>
<dbReference type="InParanoid" id="B4KWE5"/>
<dbReference type="GO" id="GO:0005085">
    <property type="term" value="F:guanyl-nucleotide exchange factor activity"/>
    <property type="evidence" value="ECO:0007669"/>
    <property type="project" value="TreeGrafter"/>
</dbReference>
<dbReference type="PRINTS" id="PR00633">
    <property type="entry name" value="RCCNDNSATION"/>
</dbReference>
<dbReference type="Proteomes" id="UP000009192">
    <property type="component" value="Unassembled WGS sequence"/>
</dbReference>
<dbReference type="InterPro" id="IPR009091">
    <property type="entry name" value="RCC1/BLIP-II"/>
</dbReference>
<gene>
    <name evidence="6" type="primary">Dmoj\GI12030</name>
    <name evidence="6" type="ORF">Dmoj_GI12030</name>
</gene>
<accession>B4KWE5</accession>
<evidence type="ECO:0000256" key="2">
    <source>
        <dbReference type="ARBA" id="ARBA00022737"/>
    </source>
</evidence>
<dbReference type="FunCoup" id="B4KWE5">
    <property type="interactions" value="2335"/>
</dbReference>
<dbReference type="KEGG" id="dmo:Dmoj_GI12030"/>
<dbReference type="SUPFAM" id="SSF50985">
    <property type="entry name" value="RCC1/BLIP-II"/>
    <property type="match status" value="1"/>
</dbReference>
<feature type="repeat" description="RCC1" evidence="3">
    <location>
        <begin position="146"/>
        <end position="197"/>
    </location>
</feature>
<dbReference type="HOGENOM" id="CLU_005210_6_1_1"/>
<sequence>MPRRKILANNNNSEEDKAVQPTRAKRARLVFHLDLPERRQIVGNVLVCGTGDTGQLGLGEDVLERKRPAIVENIPNPVDICAGGMHCLVLTKSGDIYSFGCNDEGALGRDTSEEGSESLPALVNLPGKALRISAGDSHSACLLEDGRVFAWGSFRDSHGNMGLTIDGNKRTPINLLDGMICCSIASGADHLVILTTSGKVFTVGCAEQGQLGRISERSVGGEGRRGKRDLLRPDQLIIKRAKPFEAIWATNYCTFLRESQTGVIWAVGLNNYKQLAHAKEAERVLIPIKTNLKDIKQIAGGQHHTLVLDNSMRCFAIGRPDYGRLGIGDVKEVVSELMPIKEISGKTIFVGCGEACSYAITNDGKLYSWGMGSNNQLGVGDGDDELVPVPVVSKNTQNKRMLLAAGGGQHSVFLVESDETEKQKENVPASKKPKAAAVEAAKESTETEIKEKEKETVDLKTETVPPKGDDSKTGKKTSSKRGRKKD</sequence>
<protein>
    <recommendedName>
        <fullName evidence="5">RCC1-like domain-containing protein</fullName>
    </recommendedName>
</protein>
<dbReference type="Gene3D" id="2.130.10.30">
    <property type="entry name" value="Regulator of chromosome condensation 1/beta-lactamase-inhibitor protein II"/>
    <property type="match status" value="1"/>
</dbReference>
<name>B4KWE5_DROMO</name>
<feature type="repeat" description="RCC1" evidence="3">
    <location>
        <begin position="94"/>
        <end position="145"/>
    </location>
</feature>
<evidence type="ECO:0000259" key="5">
    <source>
        <dbReference type="Pfam" id="PF25390"/>
    </source>
</evidence>
<dbReference type="PROSITE" id="PS00625">
    <property type="entry name" value="RCC1_1"/>
    <property type="match status" value="1"/>
</dbReference>
<dbReference type="InterPro" id="IPR000408">
    <property type="entry name" value="Reg_chr_condens"/>
</dbReference>
<dbReference type="EMBL" id="CH933809">
    <property type="protein sequence ID" value="EDW18552.1"/>
    <property type="molecule type" value="Genomic_DNA"/>
</dbReference>
<feature type="compositionally biased region" description="Basic and acidic residues" evidence="4">
    <location>
        <begin position="440"/>
        <end position="473"/>
    </location>
</feature>
<dbReference type="InterPro" id="IPR058923">
    <property type="entry name" value="RCC1-like_dom"/>
</dbReference>
<dbReference type="PhylomeDB" id="B4KWE5"/>
<feature type="repeat" description="RCC1" evidence="3">
    <location>
        <begin position="364"/>
        <end position="417"/>
    </location>
</feature>
<feature type="region of interest" description="Disordered" evidence="4">
    <location>
        <begin position="1"/>
        <end position="21"/>
    </location>
</feature>
<dbReference type="OMA" id="IFVWGTG"/>
<dbReference type="AlphaFoldDB" id="B4KWE5"/>
<feature type="repeat" description="RCC1" evidence="3">
    <location>
        <begin position="262"/>
        <end position="311"/>
    </location>
</feature>
<dbReference type="eggNOG" id="KOG1426">
    <property type="taxonomic scope" value="Eukaryota"/>
</dbReference>
<dbReference type="PROSITE" id="PS50012">
    <property type="entry name" value="RCC1_3"/>
    <property type="match status" value="6"/>
</dbReference>
<evidence type="ECO:0000256" key="1">
    <source>
        <dbReference type="ARBA" id="ARBA00022658"/>
    </source>
</evidence>
<dbReference type="SMR" id="B4KWE5"/>
<dbReference type="PANTHER" id="PTHR45982:SF1">
    <property type="entry name" value="REGULATOR OF CHROMOSOME CONDENSATION"/>
    <property type="match status" value="1"/>
</dbReference>
<evidence type="ECO:0000313" key="6">
    <source>
        <dbReference type="EMBL" id="EDW18552.1"/>
    </source>
</evidence>
<keyword evidence="2" id="KW-0677">Repeat</keyword>
<feature type="repeat" description="RCC1" evidence="3">
    <location>
        <begin position="312"/>
        <end position="363"/>
    </location>
</feature>
<feature type="region of interest" description="Disordered" evidence="4">
    <location>
        <begin position="418"/>
        <end position="486"/>
    </location>
</feature>
<evidence type="ECO:0000256" key="4">
    <source>
        <dbReference type="SAM" id="MobiDB-lite"/>
    </source>
</evidence>
<dbReference type="PANTHER" id="PTHR45982">
    <property type="entry name" value="REGULATOR OF CHROMOSOME CONDENSATION"/>
    <property type="match status" value="1"/>
</dbReference>
<dbReference type="GO" id="GO:0005737">
    <property type="term" value="C:cytoplasm"/>
    <property type="evidence" value="ECO:0007669"/>
    <property type="project" value="TreeGrafter"/>
</dbReference>
<reference evidence="6 7" key="1">
    <citation type="journal article" date="2007" name="Nature">
        <title>Evolution of genes and genomes on the Drosophila phylogeny.</title>
        <authorList>
            <consortium name="Drosophila 12 Genomes Consortium"/>
            <person name="Clark A.G."/>
            <person name="Eisen M.B."/>
            <person name="Smith D.R."/>
            <person name="Bergman C.M."/>
            <person name="Oliver B."/>
            <person name="Markow T.A."/>
            <person name="Kaufman T.C."/>
            <person name="Kellis M."/>
            <person name="Gelbart W."/>
            <person name="Iyer V.N."/>
            <person name="Pollard D.A."/>
            <person name="Sackton T.B."/>
            <person name="Larracuente A.M."/>
            <person name="Singh N.D."/>
            <person name="Abad J.P."/>
            <person name="Abt D.N."/>
            <person name="Adryan B."/>
            <person name="Aguade M."/>
            <person name="Akashi H."/>
            <person name="Anderson W.W."/>
            <person name="Aquadro C.F."/>
            <person name="Ardell D.H."/>
            <person name="Arguello R."/>
            <person name="Artieri C.G."/>
            <person name="Barbash D.A."/>
            <person name="Barker D."/>
            <person name="Barsanti P."/>
            <person name="Batterham P."/>
            <person name="Batzoglou S."/>
            <person name="Begun D."/>
            <person name="Bhutkar A."/>
            <person name="Blanco E."/>
            <person name="Bosak S.A."/>
            <person name="Bradley R.K."/>
            <person name="Brand A.D."/>
            <person name="Brent M.R."/>
            <person name="Brooks A.N."/>
            <person name="Brown R.H."/>
            <person name="Butlin R.K."/>
            <person name="Caggese C."/>
            <person name="Calvi B.R."/>
            <person name="Bernardo de Carvalho A."/>
            <person name="Caspi A."/>
            <person name="Castrezana S."/>
            <person name="Celniker S.E."/>
            <person name="Chang J.L."/>
            <person name="Chapple C."/>
            <person name="Chatterji S."/>
            <person name="Chinwalla A."/>
            <person name="Civetta A."/>
            <person name="Clifton S.W."/>
            <person name="Comeron J.M."/>
            <person name="Costello J.C."/>
            <person name="Coyne J.A."/>
            <person name="Daub J."/>
            <person name="David R.G."/>
            <person name="Delcher A.L."/>
            <person name="Delehaunty K."/>
            <person name="Do C.B."/>
            <person name="Ebling H."/>
            <person name="Edwards K."/>
            <person name="Eickbush T."/>
            <person name="Evans J.D."/>
            <person name="Filipski A."/>
            <person name="Findeiss S."/>
            <person name="Freyhult E."/>
            <person name="Fulton L."/>
            <person name="Fulton R."/>
            <person name="Garcia A.C."/>
            <person name="Gardiner A."/>
            <person name="Garfield D.A."/>
            <person name="Garvin B.E."/>
            <person name="Gibson G."/>
            <person name="Gilbert D."/>
            <person name="Gnerre S."/>
            <person name="Godfrey J."/>
            <person name="Good R."/>
            <person name="Gotea V."/>
            <person name="Gravely B."/>
            <person name="Greenberg A.J."/>
            <person name="Griffiths-Jones S."/>
            <person name="Gross S."/>
            <person name="Guigo R."/>
            <person name="Gustafson E.A."/>
            <person name="Haerty W."/>
            <person name="Hahn M.W."/>
            <person name="Halligan D.L."/>
            <person name="Halpern A.L."/>
            <person name="Halter G.M."/>
            <person name="Han M.V."/>
            <person name="Heger A."/>
            <person name="Hillier L."/>
            <person name="Hinrichs A.S."/>
            <person name="Holmes I."/>
            <person name="Hoskins R.A."/>
            <person name="Hubisz M.J."/>
            <person name="Hultmark D."/>
            <person name="Huntley M.A."/>
            <person name="Jaffe D.B."/>
            <person name="Jagadeeshan S."/>
            <person name="Jeck W.R."/>
            <person name="Johnson J."/>
            <person name="Jones C.D."/>
            <person name="Jordan W.C."/>
            <person name="Karpen G.H."/>
            <person name="Kataoka E."/>
            <person name="Keightley P.D."/>
            <person name="Kheradpour P."/>
            <person name="Kirkness E.F."/>
            <person name="Koerich L.B."/>
            <person name="Kristiansen K."/>
            <person name="Kudrna D."/>
            <person name="Kulathinal R.J."/>
            <person name="Kumar S."/>
            <person name="Kwok R."/>
            <person name="Lander E."/>
            <person name="Langley C.H."/>
            <person name="Lapoint R."/>
            <person name="Lazzaro B.P."/>
            <person name="Lee S.J."/>
            <person name="Levesque L."/>
            <person name="Li R."/>
            <person name="Lin C.F."/>
            <person name="Lin M.F."/>
            <person name="Lindblad-Toh K."/>
            <person name="Llopart A."/>
            <person name="Long M."/>
            <person name="Low L."/>
            <person name="Lozovsky E."/>
            <person name="Lu J."/>
            <person name="Luo M."/>
            <person name="Machado C.A."/>
            <person name="Makalowski W."/>
            <person name="Marzo M."/>
            <person name="Matsuda M."/>
            <person name="Matzkin L."/>
            <person name="McAllister B."/>
            <person name="McBride C.S."/>
            <person name="McKernan B."/>
            <person name="McKernan K."/>
            <person name="Mendez-Lago M."/>
            <person name="Minx P."/>
            <person name="Mollenhauer M.U."/>
            <person name="Montooth K."/>
            <person name="Mount S.M."/>
            <person name="Mu X."/>
            <person name="Myers E."/>
            <person name="Negre B."/>
            <person name="Newfeld S."/>
            <person name="Nielsen R."/>
            <person name="Noor M.A."/>
            <person name="O'Grady P."/>
            <person name="Pachter L."/>
            <person name="Papaceit M."/>
            <person name="Parisi M.J."/>
            <person name="Parisi M."/>
            <person name="Parts L."/>
            <person name="Pedersen J.S."/>
            <person name="Pesole G."/>
            <person name="Phillippy A.M."/>
            <person name="Ponting C.P."/>
            <person name="Pop M."/>
            <person name="Porcelli D."/>
            <person name="Powell J.R."/>
            <person name="Prohaska S."/>
            <person name="Pruitt K."/>
            <person name="Puig M."/>
            <person name="Quesneville H."/>
            <person name="Ram K.R."/>
            <person name="Rand D."/>
            <person name="Rasmussen M.D."/>
            <person name="Reed L.K."/>
            <person name="Reenan R."/>
            <person name="Reily A."/>
            <person name="Remington K.A."/>
            <person name="Rieger T.T."/>
            <person name="Ritchie M.G."/>
            <person name="Robin C."/>
            <person name="Rogers Y.H."/>
            <person name="Rohde C."/>
            <person name="Rozas J."/>
            <person name="Rubenfield M.J."/>
            <person name="Ruiz A."/>
            <person name="Russo S."/>
            <person name="Salzberg S.L."/>
            <person name="Sanchez-Gracia A."/>
            <person name="Saranga D.J."/>
            <person name="Sato H."/>
            <person name="Schaeffer S.W."/>
            <person name="Schatz M.C."/>
            <person name="Schlenke T."/>
            <person name="Schwartz R."/>
            <person name="Segarra C."/>
            <person name="Singh R.S."/>
            <person name="Sirot L."/>
            <person name="Sirota M."/>
            <person name="Sisneros N.B."/>
            <person name="Smith C.D."/>
            <person name="Smith T.F."/>
            <person name="Spieth J."/>
            <person name="Stage D.E."/>
            <person name="Stark A."/>
            <person name="Stephan W."/>
            <person name="Strausberg R.L."/>
            <person name="Strempel S."/>
            <person name="Sturgill D."/>
            <person name="Sutton G."/>
            <person name="Sutton G.G."/>
            <person name="Tao W."/>
            <person name="Teichmann S."/>
            <person name="Tobari Y.N."/>
            <person name="Tomimura Y."/>
            <person name="Tsolas J.M."/>
            <person name="Valente V.L."/>
            <person name="Venter E."/>
            <person name="Venter J.C."/>
            <person name="Vicario S."/>
            <person name="Vieira F.G."/>
            <person name="Vilella A.J."/>
            <person name="Villasante A."/>
            <person name="Walenz B."/>
            <person name="Wang J."/>
            <person name="Wasserman M."/>
            <person name="Watts T."/>
            <person name="Wilson D."/>
            <person name="Wilson R.K."/>
            <person name="Wing R.A."/>
            <person name="Wolfner M.F."/>
            <person name="Wong A."/>
            <person name="Wong G.K."/>
            <person name="Wu C.I."/>
            <person name="Wu G."/>
            <person name="Yamamoto D."/>
            <person name="Yang H.P."/>
            <person name="Yang S.P."/>
            <person name="Yorke J.A."/>
            <person name="Yoshida K."/>
            <person name="Zdobnov E."/>
            <person name="Zhang P."/>
            <person name="Zhang Y."/>
            <person name="Zimin A.V."/>
            <person name="Baldwin J."/>
            <person name="Abdouelleil A."/>
            <person name="Abdulkadir J."/>
            <person name="Abebe A."/>
            <person name="Abera B."/>
            <person name="Abreu J."/>
            <person name="Acer S.C."/>
            <person name="Aftuck L."/>
            <person name="Alexander A."/>
            <person name="An P."/>
            <person name="Anderson E."/>
            <person name="Anderson S."/>
            <person name="Arachi H."/>
            <person name="Azer M."/>
            <person name="Bachantsang P."/>
            <person name="Barry A."/>
            <person name="Bayul T."/>
            <person name="Berlin A."/>
            <person name="Bessette D."/>
            <person name="Bloom T."/>
            <person name="Blye J."/>
            <person name="Boguslavskiy L."/>
            <person name="Bonnet C."/>
            <person name="Boukhgalter B."/>
            <person name="Bourzgui I."/>
            <person name="Brown A."/>
            <person name="Cahill P."/>
            <person name="Channer S."/>
            <person name="Cheshatsang Y."/>
            <person name="Chuda L."/>
            <person name="Citroen M."/>
            <person name="Collymore A."/>
            <person name="Cooke P."/>
            <person name="Costello M."/>
            <person name="D'Aco K."/>
            <person name="Daza R."/>
            <person name="De Haan G."/>
            <person name="DeGray S."/>
            <person name="DeMaso C."/>
            <person name="Dhargay N."/>
            <person name="Dooley K."/>
            <person name="Dooley E."/>
            <person name="Doricent M."/>
            <person name="Dorje P."/>
            <person name="Dorjee K."/>
            <person name="Dupes A."/>
            <person name="Elong R."/>
            <person name="Falk J."/>
            <person name="Farina A."/>
            <person name="Faro S."/>
            <person name="Ferguson D."/>
            <person name="Fisher S."/>
            <person name="Foley C.D."/>
            <person name="Franke A."/>
            <person name="Friedrich D."/>
            <person name="Gadbois L."/>
            <person name="Gearin G."/>
            <person name="Gearin C.R."/>
            <person name="Giannoukos G."/>
            <person name="Goode T."/>
            <person name="Graham J."/>
            <person name="Grandbois E."/>
            <person name="Grewal S."/>
            <person name="Gyaltsen K."/>
            <person name="Hafez N."/>
            <person name="Hagos B."/>
            <person name="Hall J."/>
            <person name="Henson C."/>
            <person name="Hollinger A."/>
            <person name="Honan T."/>
            <person name="Huard M.D."/>
            <person name="Hughes L."/>
            <person name="Hurhula B."/>
            <person name="Husby M.E."/>
            <person name="Kamat A."/>
            <person name="Kanga B."/>
            <person name="Kashin S."/>
            <person name="Khazanovich D."/>
            <person name="Kisner P."/>
            <person name="Lance K."/>
            <person name="Lara M."/>
            <person name="Lee W."/>
            <person name="Lennon N."/>
            <person name="Letendre F."/>
            <person name="LeVine R."/>
            <person name="Lipovsky A."/>
            <person name="Liu X."/>
            <person name="Liu J."/>
            <person name="Liu S."/>
            <person name="Lokyitsang T."/>
            <person name="Lokyitsang Y."/>
            <person name="Lubonja R."/>
            <person name="Lui A."/>
            <person name="MacDonald P."/>
            <person name="Magnisalis V."/>
            <person name="Maru K."/>
            <person name="Matthews C."/>
            <person name="McCusker W."/>
            <person name="McDonough S."/>
            <person name="Mehta T."/>
            <person name="Meldrim J."/>
            <person name="Meneus L."/>
            <person name="Mihai O."/>
            <person name="Mihalev A."/>
            <person name="Mihova T."/>
            <person name="Mittelman R."/>
            <person name="Mlenga V."/>
            <person name="Montmayeur A."/>
            <person name="Mulrain L."/>
            <person name="Navidi A."/>
            <person name="Naylor J."/>
            <person name="Negash T."/>
            <person name="Nguyen T."/>
            <person name="Nguyen N."/>
            <person name="Nicol R."/>
            <person name="Norbu C."/>
            <person name="Norbu N."/>
            <person name="Novod N."/>
            <person name="O'Neill B."/>
            <person name="Osman S."/>
            <person name="Markiewicz E."/>
            <person name="Oyono O.L."/>
            <person name="Patti C."/>
            <person name="Phunkhang P."/>
            <person name="Pierre F."/>
            <person name="Priest M."/>
            <person name="Raghuraman S."/>
            <person name="Rege F."/>
            <person name="Reyes R."/>
            <person name="Rise C."/>
            <person name="Rogov P."/>
            <person name="Ross K."/>
            <person name="Ryan E."/>
            <person name="Settipalli S."/>
            <person name="Shea T."/>
            <person name="Sherpa N."/>
            <person name="Shi L."/>
            <person name="Shih D."/>
            <person name="Sparrow T."/>
            <person name="Spaulding J."/>
            <person name="Stalker J."/>
            <person name="Stange-Thomann N."/>
            <person name="Stavropoulos S."/>
            <person name="Stone C."/>
            <person name="Strader C."/>
            <person name="Tesfaye S."/>
            <person name="Thomson T."/>
            <person name="Thoulutsang Y."/>
            <person name="Thoulutsang D."/>
            <person name="Topham K."/>
            <person name="Topping I."/>
            <person name="Tsamla T."/>
            <person name="Vassiliev H."/>
            <person name="Vo A."/>
            <person name="Wangchuk T."/>
            <person name="Wangdi T."/>
            <person name="Weiand M."/>
            <person name="Wilkinson J."/>
            <person name="Wilson A."/>
            <person name="Yadav S."/>
            <person name="Young G."/>
            <person name="Yu Q."/>
            <person name="Zembek L."/>
            <person name="Zhong D."/>
            <person name="Zimmer A."/>
            <person name="Zwirko Z."/>
            <person name="Jaffe D.B."/>
            <person name="Alvarez P."/>
            <person name="Brockman W."/>
            <person name="Butler J."/>
            <person name="Chin C."/>
            <person name="Gnerre S."/>
            <person name="Grabherr M."/>
            <person name="Kleber M."/>
            <person name="Mauceli E."/>
            <person name="MacCallum I."/>
        </authorList>
    </citation>
    <scope>NUCLEOTIDE SEQUENCE [LARGE SCALE GENOMIC DNA]</scope>
    <source>
        <strain evidence="7">Tucson 15081-1352.22</strain>
    </source>
</reference>
<feature type="compositionally biased region" description="Basic residues" evidence="4">
    <location>
        <begin position="474"/>
        <end position="486"/>
    </location>
</feature>
<feature type="compositionally biased region" description="Low complexity" evidence="4">
    <location>
        <begin position="427"/>
        <end position="439"/>
    </location>
</feature>
<organism evidence="6 7">
    <name type="scientific">Drosophila mojavensis</name>
    <name type="common">Fruit fly</name>
    <dbReference type="NCBI Taxonomy" id="7230"/>
    <lineage>
        <taxon>Eukaryota</taxon>
        <taxon>Metazoa</taxon>
        <taxon>Ecdysozoa</taxon>
        <taxon>Arthropoda</taxon>
        <taxon>Hexapoda</taxon>
        <taxon>Insecta</taxon>
        <taxon>Pterygota</taxon>
        <taxon>Neoptera</taxon>
        <taxon>Endopterygota</taxon>
        <taxon>Diptera</taxon>
        <taxon>Brachycera</taxon>
        <taxon>Muscomorpha</taxon>
        <taxon>Ephydroidea</taxon>
        <taxon>Drosophilidae</taxon>
        <taxon>Drosophila</taxon>
    </lineage>
</organism>
<dbReference type="PROSITE" id="PS00626">
    <property type="entry name" value="RCC1_2"/>
    <property type="match status" value="2"/>
</dbReference>
<dbReference type="Pfam" id="PF25390">
    <property type="entry name" value="WD40_RLD"/>
    <property type="match status" value="1"/>
</dbReference>
<keyword evidence="7" id="KW-1185">Reference proteome</keyword>
<feature type="repeat" description="RCC1" evidence="3">
    <location>
        <begin position="43"/>
        <end position="93"/>
    </location>
</feature>
<evidence type="ECO:0000256" key="3">
    <source>
        <dbReference type="PROSITE-ProRule" id="PRU00235"/>
    </source>
</evidence>
<keyword evidence="1" id="KW-0344">Guanine-nucleotide releasing factor</keyword>